<keyword evidence="1" id="KW-0812">Transmembrane</keyword>
<dbReference type="Proteomes" id="UP001500742">
    <property type="component" value="Unassembled WGS sequence"/>
</dbReference>
<evidence type="ECO:0000313" key="3">
    <source>
        <dbReference type="Proteomes" id="UP001500742"/>
    </source>
</evidence>
<name>A0ABP7RA38_9SPHI</name>
<sequence>MSTVTNYKTNTSPDNKSEKKSVKKYKILAGIGLAVVIIIALIFLNRQYLSLYYANIKYNDFKVGDKLYAKNWLVNETSKYGSYNLHLYRKIRPLDNSSSSNKPAIIQSRFSISSDSLCKYKTACIGNYTGSEILEAKLGQEYYPMIFFSITTNKKALIKEEESYSNQLPFGYVYDDGPFYVVMIEVTHHELHQFRKLSK</sequence>
<keyword evidence="3" id="KW-1185">Reference proteome</keyword>
<dbReference type="RefSeq" id="WP_259095558.1">
    <property type="nucleotide sequence ID" value="NZ_BAAAZC010000054.1"/>
</dbReference>
<keyword evidence="1" id="KW-0472">Membrane</keyword>
<gene>
    <name evidence="2" type="ORF">GCM10022210_56010</name>
</gene>
<organism evidence="2 3">
    <name type="scientific">Mucilaginibacter dorajii</name>
    <dbReference type="NCBI Taxonomy" id="692994"/>
    <lineage>
        <taxon>Bacteria</taxon>
        <taxon>Pseudomonadati</taxon>
        <taxon>Bacteroidota</taxon>
        <taxon>Sphingobacteriia</taxon>
        <taxon>Sphingobacteriales</taxon>
        <taxon>Sphingobacteriaceae</taxon>
        <taxon>Mucilaginibacter</taxon>
    </lineage>
</organism>
<protein>
    <submittedName>
        <fullName evidence="2">Uncharacterized protein</fullName>
    </submittedName>
</protein>
<proteinExistence type="predicted"/>
<evidence type="ECO:0000313" key="2">
    <source>
        <dbReference type="EMBL" id="GAA3994602.1"/>
    </source>
</evidence>
<comment type="caution">
    <text evidence="2">The sequence shown here is derived from an EMBL/GenBank/DDBJ whole genome shotgun (WGS) entry which is preliminary data.</text>
</comment>
<accession>A0ABP7RA38</accession>
<feature type="transmembrane region" description="Helical" evidence="1">
    <location>
        <begin position="25"/>
        <end position="44"/>
    </location>
</feature>
<keyword evidence="1" id="KW-1133">Transmembrane helix</keyword>
<evidence type="ECO:0000256" key="1">
    <source>
        <dbReference type="SAM" id="Phobius"/>
    </source>
</evidence>
<reference evidence="3" key="1">
    <citation type="journal article" date="2019" name="Int. J. Syst. Evol. Microbiol.">
        <title>The Global Catalogue of Microorganisms (GCM) 10K type strain sequencing project: providing services to taxonomists for standard genome sequencing and annotation.</title>
        <authorList>
            <consortium name="The Broad Institute Genomics Platform"/>
            <consortium name="The Broad Institute Genome Sequencing Center for Infectious Disease"/>
            <person name="Wu L."/>
            <person name="Ma J."/>
        </authorList>
    </citation>
    <scope>NUCLEOTIDE SEQUENCE [LARGE SCALE GENOMIC DNA]</scope>
    <source>
        <strain evidence="3">JCM 16601</strain>
    </source>
</reference>
<dbReference type="EMBL" id="BAAAZC010000054">
    <property type="protein sequence ID" value="GAA3994602.1"/>
    <property type="molecule type" value="Genomic_DNA"/>
</dbReference>